<name>A0A1Y2IB69_TRAC3</name>
<dbReference type="STRING" id="1353009.A0A1Y2IB69"/>
<evidence type="ECO:0000313" key="2">
    <source>
        <dbReference type="EMBL" id="OSC98375.1"/>
    </source>
</evidence>
<dbReference type="CDD" id="cd09917">
    <property type="entry name" value="F-box_SF"/>
    <property type="match status" value="1"/>
</dbReference>
<feature type="domain" description="F-box" evidence="1">
    <location>
        <begin position="1"/>
        <end position="47"/>
    </location>
</feature>
<proteinExistence type="predicted"/>
<dbReference type="Proteomes" id="UP000193067">
    <property type="component" value="Unassembled WGS sequence"/>
</dbReference>
<organism evidence="2 3">
    <name type="scientific">Trametes coccinea (strain BRFM310)</name>
    <name type="common">Pycnoporus coccineus</name>
    <dbReference type="NCBI Taxonomy" id="1353009"/>
    <lineage>
        <taxon>Eukaryota</taxon>
        <taxon>Fungi</taxon>
        <taxon>Dikarya</taxon>
        <taxon>Basidiomycota</taxon>
        <taxon>Agaricomycotina</taxon>
        <taxon>Agaricomycetes</taxon>
        <taxon>Polyporales</taxon>
        <taxon>Polyporaceae</taxon>
        <taxon>Trametes</taxon>
    </lineage>
</organism>
<dbReference type="InterPro" id="IPR001810">
    <property type="entry name" value="F-box_dom"/>
</dbReference>
<accession>A0A1Y2IB69</accession>
<dbReference type="SUPFAM" id="SSF81383">
    <property type="entry name" value="F-box domain"/>
    <property type="match status" value="1"/>
</dbReference>
<dbReference type="PROSITE" id="PS50181">
    <property type="entry name" value="FBOX"/>
    <property type="match status" value="1"/>
</dbReference>
<dbReference type="Pfam" id="PF00646">
    <property type="entry name" value="F-box"/>
    <property type="match status" value="1"/>
</dbReference>
<sequence length="558" mass="61418">MALLKMPLEIVTRILHFLGVIDLVACGRCCRILASLLSIPTFQYKLLLGRLSMADGPMSLSKCSLVERLSALKRYQAAWRDASPRPLRTVYSAFVAPYRMLPFSGSALPVLTGSALRLISPACSLRLKPYRDWSVNLASYNLRPHFCATDPSQTLLVLCGSLLAAPSTIQCRLLQLSDDGNLRSHPNAAASCLTVSCSLDSAHTIKVTIHGALIGWLWFDTMPELRVYNWRTGRVVWCRILHPDFYDLAFIDEHTLLVVQTYRLLVYTIDSSAAGATHSESIPYSAKLPANVTCLLGLPPLVDNAVASIHGVASQRPSSSIGNESMFAMDPLRAIIAIPMTVTIPNCAPLEQYLVIVPVGAIITAIKLFNSGKAIKTDEADGSFTLPWQSWGARSLVLPFLHRQRPTDTVTWYCCGLSALGNKCAITFCCNQPYSTIIDTFVVDLVDDTTRMDTLIDPGEFLPPSYHVSEDCIPHLLGFPLRNCLSYHLLRKVFEYDHPVDTPWINHSTHLLDDGIVFTAFNHNANISEIYLVPVDQDEGASGASATPMVSKVEGIQQ</sequence>
<keyword evidence="3" id="KW-1185">Reference proteome</keyword>
<dbReference type="EMBL" id="KZ084139">
    <property type="protein sequence ID" value="OSC98375.1"/>
    <property type="molecule type" value="Genomic_DNA"/>
</dbReference>
<evidence type="ECO:0000313" key="3">
    <source>
        <dbReference type="Proteomes" id="UP000193067"/>
    </source>
</evidence>
<dbReference type="SMART" id="SM00256">
    <property type="entry name" value="FBOX"/>
    <property type="match status" value="1"/>
</dbReference>
<evidence type="ECO:0000259" key="1">
    <source>
        <dbReference type="PROSITE" id="PS50181"/>
    </source>
</evidence>
<protein>
    <recommendedName>
        <fullName evidence="1">F-box domain-containing protein</fullName>
    </recommendedName>
</protein>
<gene>
    <name evidence="2" type="ORF">PYCCODRAFT_1461418</name>
</gene>
<reference evidence="2 3" key="1">
    <citation type="journal article" date="2015" name="Biotechnol. Biofuels">
        <title>Enhanced degradation of softwood versus hardwood by the white-rot fungus Pycnoporus coccineus.</title>
        <authorList>
            <person name="Couturier M."/>
            <person name="Navarro D."/>
            <person name="Chevret D."/>
            <person name="Henrissat B."/>
            <person name="Piumi F."/>
            <person name="Ruiz-Duenas F.J."/>
            <person name="Martinez A.T."/>
            <person name="Grigoriev I.V."/>
            <person name="Riley R."/>
            <person name="Lipzen A."/>
            <person name="Berrin J.G."/>
            <person name="Master E.R."/>
            <person name="Rosso M.N."/>
        </authorList>
    </citation>
    <scope>NUCLEOTIDE SEQUENCE [LARGE SCALE GENOMIC DNA]</scope>
    <source>
        <strain evidence="2 3">BRFM310</strain>
    </source>
</reference>
<dbReference type="InterPro" id="IPR036047">
    <property type="entry name" value="F-box-like_dom_sf"/>
</dbReference>
<dbReference type="OrthoDB" id="2747726at2759"/>
<dbReference type="AlphaFoldDB" id="A0A1Y2IB69"/>